<evidence type="ECO:0000256" key="5">
    <source>
        <dbReference type="PIRNR" id="PIRNR017302"/>
    </source>
</evidence>
<comment type="subcellular location">
    <subcellularLocation>
        <location evidence="5">Nucleus</location>
        <location evidence="5">Nucleolus</location>
    </subcellularLocation>
    <subcellularLocation>
        <location evidence="5">Nucleus</location>
        <location evidence="5">Nucleoplasm</location>
    </subcellularLocation>
</comment>
<evidence type="ECO:0000313" key="8">
    <source>
        <dbReference type="Proteomes" id="UP000002009"/>
    </source>
</evidence>
<dbReference type="GO" id="GO:0006364">
    <property type="term" value="P:rRNA processing"/>
    <property type="evidence" value="ECO:0007669"/>
    <property type="project" value="TreeGrafter"/>
</dbReference>
<reference evidence="7 8" key="1">
    <citation type="journal article" date="2009" name="Science">
        <title>Green evolution and dynamic adaptations revealed by genomes of the marine picoeukaryotes Micromonas.</title>
        <authorList>
            <person name="Worden A.Z."/>
            <person name="Lee J.H."/>
            <person name="Mock T."/>
            <person name="Rouze P."/>
            <person name="Simmons M.P."/>
            <person name="Aerts A.L."/>
            <person name="Allen A.E."/>
            <person name="Cuvelier M.L."/>
            <person name="Derelle E."/>
            <person name="Everett M.V."/>
            <person name="Foulon E."/>
            <person name="Grimwood J."/>
            <person name="Gundlach H."/>
            <person name="Henrissat B."/>
            <person name="Napoli C."/>
            <person name="McDonald S.M."/>
            <person name="Parker M.S."/>
            <person name="Rombauts S."/>
            <person name="Salamov A."/>
            <person name="Von Dassow P."/>
            <person name="Badger J.H."/>
            <person name="Coutinho P.M."/>
            <person name="Demir E."/>
            <person name="Dubchak I."/>
            <person name="Gentemann C."/>
            <person name="Eikrem W."/>
            <person name="Gready J.E."/>
            <person name="John U."/>
            <person name="Lanier W."/>
            <person name="Lindquist E.A."/>
            <person name="Lucas S."/>
            <person name="Mayer K.F."/>
            <person name="Moreau H."/>
            <person name="Not F."/>
            <person name="Otillar R."/>
            <person name="Panaud O."/>
            <person name="Pangilinan J."/>
            <person name="Paulsen I."/>
            <person name="Piegu B."/>
            <person name="Poliakov A."/>
            <person name="Robbens S."/>
            <person name="Schmutz J."/>
            <person name="Toulza E."/>
            <person name="Wyss T."/>
            <person name="Zelensky A."/>
            <person name="Zhou K."/>
            <person name="Armbrust E.V."/>
            <person name="Bhattacharya D."/>
            <person name="Goodenough U.W."/>
            <person name="Van de Peer Y."/>
            <person name="Grigoriev I.V."/>
        </authorList>
    </citation>
    <scope>NUCLEOTIDE SEQUENCE [LARGE SCALE GENOMIC DNA]</scope>
    <source>
        <strain evidence="8">RCC299 / NOUM17</strain>
    </source>
</reference>
<dbReference type="KEGG" id="mis:MICPUN_113190"/>
<dbReference type="EMBL" id="CP001574">
    <property type="protein sequence ID" value="ACO68336.1"/>
    <property type="molecule type" value="Genomic_DNA"/>
</dbReference>
<evidence type="ECO:0000313" key="7">
    <source>
        <dbReference type="EMBL" id="ACO68336.1"/>
    </source>
</evidence>
<dbReference type="Pfam" id="PF07767">
    <property type="entry name" value="Nop53"/>
    <property type="match status" value="1"/>
</dbReference>
<dbReference type="GO" id="GO:0000027">
    <property type="term" value="P:ribosomal large subunit assembly"/>
    <property type="evidence" value="ECO:0007669"/>
    <property type="project" value="UniProtKB-UniRule"/>
</dbReference>
<proteinExistence type="inferred from homology"/>
<keyword evidence="8" id="KW-1185">Reference proteome</keyword>
<evidence type="ECO:0000256" key="2">
    <source>
        <dbReference type="ARBA" id="ARBA00018339"/>
    </source>
</evidence>
<dbReference type="PIRSF" id="PIRSF017302">
    <property type="entry name" value="Gltscr2"/>
    <property type="match status" value="1"/>
</dbReference>
<feature type="region of interest" description="Disordered" evidence="6">
    <location>
        <begin position="425"/>
        <end position="463"/>
    </location>
</feature>
<dbReference type="Proteomes" id="UP000002009">
    <property type="component" value="Chromosome 1"/>
</dbReference>
<dbReference type="InterPro" id="IPR011687">
    <property type="entry name" value="Nop53/GLTSCR2"/>
</dbReference>
<feature type="region of interest" description="Disordered" evidence="6">
    <location>
        <begin position="1"/>
        <end position="60"/>
    </location>
</feature>
<feature type="compositionally biased region" description="Basic residues" evidence="6">
    <location>
        <begin position="311"/>
        <end position="322"/>
    </location>
</feature>
<gene>
    <name evidence="7" type="primary">Nop53</name>
    <name evidence="7" type="ORF">MICPUN_113190</name>
</gene>
<dbReference type="FunCoup" id="C1FD60">
    <property type="interactions" value="1568"/>
</dbReference>
<dbReference type="eggNOG" id="KOG2823">
    <property type="taxonomic scope" value="Eukaryota"/>
</dbReference>
<comment type="similarity">
    <text evidence="1 5">Belongs to the NOP53 family.</text>
</comment>
<sequence length="463" mass="52157">MRGESSSKRARTRMDLGEAEYMDTRRQDSRMGGSTDASPDDTIFFLDNGGGSAASVRTPKEKARARVLRIDAIMSKQATSKPFPVATHQRCQASSSSKRFLRASKISKLHTNYGRVSEVREDADHVTRTSRENTQFGAFTLNGLVSGASDTPKGADLYNLWGGKGRDRRKFTHTSDETIVPAASSLFAEATHLGLHQLCGQSWKRRKFNRRNTPNVDIAQVSAVDIDAAGSSYNPPEDARQDVVAKEVGRIISTTLRKHFDPGRAPVPGKETETCLNGELHYVHDYSEEEGGDVNEGCKNPEVTRVGKLSKAQKNKQTRRKKQQADEETNKRAKRQRRDISSLNELALQINKEEEVKRERLARRKVTRHERIFKAPSRLGKYTYQSEPAPVLLTEELTGSLRTVAGTHTLIRERLKSLQRRALVEPRRKVDKTKSKSYIRYQPGEKGERESDMHKKKLGAREN</sequence>
<dbReference type="GO" id="GO:0005654">
    <property type="term" value="C:nucleoplasm"/>
    <property type="evidence" value="ECO:0007669"/>
    <property type="project" value="UniProtKB-SubCell"/>
</dbReference>
<evidence type="ECO:0000256" key="3">
    <source>
        <dbReference type="ARBA" id="ARBA00022517"/>
    </source>
</evidence>
<feature type="compositionally biased region" description="Basic and acidic residues" evidence="6">
    <location>
        <begin position="1"/>
        <end position="29"/>
    </location>
</feature>
<feature type="region of interest" description="Disordered" evidence="6">
    <location>
        <begin position="308"/>
        <end position="338"/>
    </location>
</feature>
<protein>
    <recommendedName>
        <fullName evidence="2 5">Ribosome biogenesis protein NOP53</fullName>
    </recommendedName>
</protein>
<accession>C1FD60</accession>
<evidence type="ECO:0000256" key="1">
    <source>
        <dbReference type="ARBA" id="ARBA00008838"/>
    </source>
</evidence>
<dbReference type="GeneID" id="8250394"/>
<dbReference type="AlphaFoldDB" id="C1FD60"/>
<dbReference type="PANTHER" id="PTHR14211:SF7">
    <property type="entry name" value="RIBOSOME BIOGENESIS PROTEIN NOP53"/>
    <property type="match status" value="1"/>
</dbReference>
<keyword evidence="3 5" id="KW-0690">Ribosome biogenesis</keyword>
<comment type="function">
    <text evidence="5">May play a role in ribosome biogenesis.</text>
</comment>
<dbReference type="GO" id="GO:0008097">
    <property type="term" value="F:5S rRNA binding"/>
    <property type="evidence" value="ECO:0007669"/>
    <property type="project" value="TreeGrafter"/>
</dbReference>
<feature type="compositionally biased region" description="Basic and acidic residues" evidence="6">
    <location>
        <begin position="443"/>
        <end position="463"/>
    </location>
</feature>
<dbReference type="GO" id="GO:0005730">
    <property type="term" value="C:nucleolus"/>
    <property type="evidence" value="ECO:0007669"/>
    <property type="project" value="UniProtKB-SubCell"/>
</dbReference>
<name>C1FD60_MICCC</name>
<dbReference type="PANTHER" id="PTHR14211">
    <property type="entry name" value="GLIOMA SUPPRESSOR CANDIDATE REGION GENE 2"/>
    <property type="match status" value="1"/>
</dbReference>
<dbReference type="OMA" id="NELYFES"/>
<evidence type="ECO:0000256" key="6">
    <source>
        <dbReference type="SAM" id="MobiDB-lite"/>
    </source>
</evidence>
<feature type="compositionally biased region" description="Basic and acidic residues" evidence="6">
    <location>
        <begin position="425"/>
        <end position="434"/>
    </location>
</feature>
<evidence type="ECO:0000256" key="4">
    <source>
        <dbReference type="ARBA" id="ARBA00023242"/>
    </source>
</evidence>
<dbReference type="RefSeq" id="XP_002507078.1">
    <property type="nucleotide sequence ID" value="XM_002507032.1"/>
</dbReference>
<dbReference type="OrthoDB" id="5072at2759"/>
<keyword evidence="4 5" id="KW-0539">Nucleus</keyword>
<dbReference type="STRING" id="296587.C1FD60"/>
<organism evidence="7 8">
    <name type="scientific">Micromonas commoda (strain RCC299 / NOUM17 / CCMP2709)</name>
    <name type="common">Picoplanktonic green alga</name>
    <dbReference type="NCBI Taxonomy" id="296587"/>
    <lineage>
        <taxon>Eukaryota</taxon>
        <taxon>Viridiplantae</taxon>
        <taxon>Chlorophyta</taxon>
        <taxon>Mamiellophyceae</taxon>
        <taxon>Mamiellales</taxon>
        <taxon>Mamiellaceae</taxon>
        <taxon>Micromonas</taxon>
    </lineage>
</organism>
<dbReference type="InParanoid" id="C1FD60"/>